<feature type="domain" description="DUF7336" evidence="1">
    <location>
        <begin position="8"/>
        <end position="65"/>
    </location>
</feature>
<dbReference type="STRING" id="411490.ANACAC_02070"/>
<dbReference type="InterPro" id="IPR055760">
    <property type="entry name" value="DUF7336"/>
</dbReference>
<dbReference type="Proteomes" id="UP000004935">
    <property type="component" value="Unassembled WGS sequence"/>
</dbReference>
<organism evidence="2 3">
    <name type="scientific">Anaerostipes caccae (strain DSM 14662 / CCUG 47493 / JCM 13470 / NCIMB 13811 / L1-92)</name>
    <dbReference type="NCBI Taxonomy" id="411490"/>
    <lineage>
        <taxon>Bacteria</taxon>
        <taxon>Bacillati</taxon>
        <taxon>Bacillota</taxon>
        <taxon>Clostridia</taxon>
        <taxon>Lachnospirales</taxon>
        <taxon>Lachnospiraceae</taxon>
        <taxon>Anaerostipes</taxon>
    </lineage>
</organism>
<proteinExistence type="predicted"/>
<reference evidence="2" key="1">
    <citation type="submission" date="2007-11" db="EMBL/GenBank/DDBJ databases">
        <authorList>
            <person name="Fulton L."/>
            <person name="Clifton S."/>
            <person name="Fulton B."/>
            <person name="Xu J."/>
            <person name="Minx P."/>
            <person name="Pepin K.H."/>
            <person name="Johnson M."/>
            <person name="Thiruvilangam P."/>
            <person name="Bhonagiri V."/>
            <person name="Nash W.E."/>
            <person name="Mardis E.R."/>
            <person name="Wilson R.K."/>
        </authorList>
    </citation>
    <scope>NUCLEOTIDE SEQUENCE [LARGE SCALE GENOMIC DNA]</scope>
    <source>
        <strain evidence="2">DSM 14662</strain>
    </source>
</reference>
<gene>
    <name evidence="2" type="ORF">ANACAC_02070</name>
</gene>
<dbReference type="AlphaFoldDB" id="B0MES0"/>
<comment type="caution">
    <text evidence="2">The sequence shown here is derived from an EMBL/GenBank/DDBJ whole genome shotgun (WGS) entry which is preliminary data.</text>
</comment>
<dbReference type="HOGENOM" id="CLU_2894046_0_0_9"/>
<evidence type="ECO:0000313" key="3">
    <source>
        <dbReference type="Proteomes" id="UP000004935"/>
    </source>
</evidence>
<evidence type="ECO:0000259" key="1">
    <source>
        <dbReference type="Pfam" id="PF24024"/>
    </source>
</evidence>
<evidence type="ECO:0000313" key="2">
    <source>
        <dbReference type="EMBL" id="EDR97458.1"/>
    </source>
</evidence>
<keyword evidence="3" id="KW-1185">Reference proteome</keyword>
<accession>B0MES0</accession>
<protein>
    <recommendedName>
        <fullName evidence="1">DUF7336 domain-containing protein</fullName>
    </recommendedName>
</protein>
<reference evidence="2" key="2">
    <citation type="submission" date="2013-11" db="EMBL/GenBank/DDBJ databases">
        <title>Draft genome sequence of Anaerostipes caccae (DSM 14662).</title>
        <authorList>
            <person name="Sudarsanam P."/>
            <person name="Ley R."/>
            <person name="Guruge J."/>
            <person name="Turnbaugh P.J."/>
            <person name="Mahowald M."/>
            <person name="Liep D."/>
            <person name="Gordon J."/>
        </authorList>
    </citation>
    <scope>NUCLEOTIDE SEQUENCE</scope>
    <source>
        <strain evidence="2">DSM 14662</strain>
    </source>
</reference>
<dbReference type="EMBL" id="ABAX03000013">
    <property type="protein sequence ID" value="EDR97458.1"/>
    <property type="molecule type" value="Genomic_DNA"/>
</dbReference>
<name>B0MES0_ANACD</name>
<sequence>MNRRGFNMYIYQLTHNHDGDIKLIGYFSSWKKARIIMKKYRSSVEGFKDYPTGFKIRKIKVNEDHYIFI</sequence>
<dbReference type="Pfam" id="PF24024">
    <property type="entry name" value="DUF7336"/>
    <property type="match status" value="1"/>
</dbReference>